<comment type="caution">
    <text evidence="3">The sequence shown here is derived from an EMBL/GenBank/DDBJ whole genome shotgun (WGS) entry which is preliminary data.</text>
</comment>
<dbReference type="Proteomes" id="UP000663828">
    <property type="component" value="Unassembled WGS sequence"/>
</dbReference>
<feature type="domain" description="C2H2-type" evidence="1">
    <location>
        <begin position="226"/>
        <end position="254"/>
    </location>
</feature>
<keyword evidence="4" id="KW-1185">Reference proteome</keyword>
<dbReference type="EMBL" id="CAJNOR010002149">
    <property type="protein sequence ID" value="CAF1254452.1"/>
    <property type="molecule type" value="Genomic_DNA"/>
</dbReference>
<gene>
    <name evidence="2" type="ORF">EDS130_LOCUS12330</name>
    <name evidence="3" type="ORF">XAT740_LOCUS26438</name>
</gene>
<dbReference type="InterPro" id="IPR013087">
    <property type="entry name" value="Znf_C2H2_type"/>
</dbReference>
<proteinExistence type="predicted"/>
<evidence type="ECO:0000313" key="4">
    <source>
        <dbReference type="Proteomes" id="UP000663828"/>
    </source>
</evidence>
<dbReference type="OrthoDB" id="10030800at2759"/>
<evidence type="ECO:0000259" key="1">
    <source>
        <dbReference type="SMART" id="SM00355"/>
    </source>
</evidence>
<dbReference type="Proteomes" id="UP000663852">
    <property type="component" value="Unassembled WGS sequence"/>
</dbReference>
<evidence type="ECO:0000313" key="3">
    <source>
        <dbReference type="EMBL" id="CAF1254452.1"/>
    </source>
</evidence>
<evidence type="ECO:0000313" key="2">
    <source>
        <dbReference type="EMBL" id="CAF0950907.1"/>
    </source>
</evidence>
<reference evidence="3" key="1">
    <citation type="submission" date="2021-02" db="EMBL/GenBank/DDBJ databases">
        <authorList>
            <person name="Nowell W R."/>
        </authorList>
    </citation>
    <scope>NUCLEOTIDE SEQUENCE</scope>
</reference>
<name>A0A815ADI6_ADIRI</name>
<dbReference type="EMBL" id="CAJNOJ010000046">
    <property type="protein sequence ID" value="CAF0950907.1"/>
    <property type="molecule type" value="Genomic_DNA"/>
</dbReference>
<sequence length="262" mass="29635">MAPNRTVLRQLYLFDCDGGRSSIFNDNSALMELPNNCELHLFWNSHDSNINALLYRLKDNQQLRLHATSCTNNKNAADGLLIYHLGKLISEFEKIVIVHGGDTIFDEVIEETKIGSHKVNSPHPDELRKLIGDMKKFNQDNLLTTNNVQSVPENPVQILLSNTCPKCNKKRKTILGTVQHMMVKHHLNNSDIVNLGVRNGARYLDLPVTTNTTQSAKSNINTTERFKCTHTTCSSKMKTFKTKKALQDHCKSKHPDNGLVHH</sequence>
<feature type="domain" description="C2H2-type" evidence="1">
    <location>
        <begin position="162"/>
        <end position="185"/>
    </location>
</feature>
<accession>A0A815ADI6</accession>
<dbReference type="AlphaFoldDB" id="A0A815ADI6"/>
<protein>
    <recommendedName>
        <fullName evidence="1">C2H2-type domain-containing protein</fullName>
    </recommendedName>
</protein>
<dbReference type="SMART" id="SM00355">
    <property type="entry name" value="ZnF_C2H2"/>
    <property type="match status" value="2"/>
</dbReference>
<organism evidence="3 4">
    <name type="scientific">Adineta ricciae</name>
    <name type="common">Rotifer</name>
    <dbReference type="NCBI Taxonomy" id="249248"/>
    <lineage>
        <taxon>Eukaryota</taxon>
        <taxon>Metazoa</taxon>
        <taxon>Spiralia</taxon>
        <taxon>Gnathifera</taxon>
        <taxon>Rotifera</taxon>
        <taxon>Eurotatoria</taxon>
        <taxon>Bdelloidea</taxon>
        <taxon>Adinetida</taxon>
        <taxon>Adinetidae</taxon>
        <taxon>Adineta</taxon>
    </lineage>
</organism>